<keyword evidence="4" id="KW-1185">Reference proteome</keyword>
<dbReference type="PANTHER" id="PTHR43767:SF10">
    <property type="entry name" value="SURFACTIN SYNTHASE SUBUNIT 1"/>
    <property type="match status" value="1"/>
</dbReference>
<comment type="caution">
    <text evidence="3">The sequence shown here is derived from an EMBL/GenBank/DDBJ whole genome shotgun (WGS) entry which is preliminary data.</text>
</comment>
<dbReference type="SUPFAM" id="SSF56801">
    <property type="entry name" value="Acetyl-CoA synthetase-like"/>
    <property type="match status" value="1"/>
</dbReference>
<dbReference type="PANTHER" id="PTHR43767">
    <property type="entry name" value="LONG-CHAIN-FATTY-ACID--COA LIGASE"/>
    <property type="match status" value="1"/>
</dbReference>
<evidence type="ECO:0000259" key="2">
    <source>
        <dbReference type="Pfam" id="PF13193"/>
    </source>
</evidence>
<dbReference type="EMBL" id="JBHTEY010000004">
    <property type="protein sequence ID" value="MFC7616078.1"/>
    <property type="molecule type" value="Genomic_DNA"/>
</dbReference>
<gene>
    <name evidence="3" type="ORF">ACFQV2_24000</name>
</gene>
<sequence>MLLNGYGSSEIGVAAVATPADLRAAPGTVGRPTLGIPVRVLDDARRPVPPGVAGTVFVGGPLVFEGYTGGGSKEVVDGLMNTGDTGHLDPQGRLHVLGRADDMIVSGGENVYPQEVEDVLARHPAVADVAVVGADDPEFGQRLVAYVVPRGDRPDPAELSAHVRTALARYKVPRDYVFVAELPRTPTGKVRRSALDDA</sequence>
<evidence type="ECO:0000313" key="3">
    <source>
        <dbReference type="EMBL" id="MFC7616078.1"/>
    </source>
</evidence>
<dbReference type="Proteomes" id="UP001596512">
    <property type="component" value="Unassembled WGS sequence"/>
</dbReference>
<evidence type="ECO:0000259" key="1">
    <source>
        <dbReference type="Pfam" id="PF00501"/>
    </source>
</evidence>
<dbReference type="InterPro" id="IPR050237">
    <property type="entry name" value="ATP-dep_AMP-bd_enzyme"/>
</dbReference>
<evidence type="ECO:0000313" key="4">
    <source>
        <dbReference type="Proteomes" id="UP001596512"/>
    </source>
</evidence>
<dbReference type="Pfam" id="PF13193">
    <property type="entry name" value="AMP-binding_C"/>
    <property type="match status" value="1"/>
</dbReference>
<dbReference type="InterPro" id="IPR042099">
    <property type="entry name" value="ANL_N_sf"/>
</dbReference>
<protein>
    <submittedName>
        <fullName evidence="3">AMP-binding protein</fullName>
    </submittedName>
</protein>
<reference evidence="4" key="1">
    <citation type="journal article" date="2019" name="Int. J. Syst. Evol. Microbiol.">
        <title>The Global Catalogue of Microorganisms (GCM) 10K type strain sequencing project: providing services to taxonomists for standard genome sequencing and annotation.</title>
        <authorList>
            <consortium name="The Broad Institute Genomics Platform"/>
            <consortium name="The Broad Institute Genome Sequencing Center for Infectious Disease"/>
            <person name="Wu L."/>
            <person name="Ma J."/>
        </authorList>
    </citation>
    <scope>NUCLEOTIDE SEQUENCE [LARGE SCALE GENOMIC DNA]</scope>
    <source>
        <strain evidence="4">JCM 17695</strain>
    </source>
</reference>
<organism evidence="3 4">
    <name type="scientific">Actinokineospora soli</name>
    <dbReference type="NCBI Taxonomy" id="1048753"/>
    <lineage>
        <taxon>Bacteria</taxon>
        <taxon>Bacillati</taxon>
        <taxon>Actinomycetota</taxon>
        <taxon>Actinomycetes</taxon>
        <taxon>Pseudonocardiales</taxon>
        <taxon>Pseudonocardiaceae</taxon>
        <taxon>Actinokineospora</taxon>
    </lineage>
</organism>
<dbReference type="Gene3D" id="3.30.300.30">
    <property type="match status" value="1"/>
</dbReference>
<accession>A0ABW2TTF4</accession>
<dbReference type="CDD" id="cd04433">
    <property type="entry name" value="AFD_class_I"/>
    <property type="match status" value="1"/>
</dbReference>
<dbReference type="InterPro" id="IPR045851">
    <property type="entry name" value="AMP-bd_C_sf"/>
</dbReference>
<proteinExistence type="predicted"/>
<dbReference type="Pfam" id="PF00501">
    <property type="entry name" value="AMP-binding"/>
    <property type="match status" value="1"/>
</dbReference>
<feature type="domain" description="AMP-dependent synthetase/ligase" evidence="1">
    <location>
        <begin position="2"/>
        <end position="67"/>
    </location>
</feature>
<dbReference type="InterPro" id="IPR000873">
    <property type="entry name" value="AMP-dep_synth/lig_dom"/>
</dbReference>
<name>A0ABW2TTF4_9PSEU</name>
<dbReference type="Gene3D" id="3.40.50.12780">
    <property type="entry name" value="N-terminal domain of ligase-like"/>
    <property type="match status" value="1"/>
</dbReference>
<feature type="domain" description="AMP-binding enzyme C-terminal" evidence="2">
    <location>
        <begin position="115"/>
        <end position="189"/>
    </location>
</feature>
<dbReference type="InterPro" id="IPR025110">
    <property type="entry name" value="AMP-bd_C"/>
</dbReference>